<dbReference type="AlphaFoldDB" id="A0A9N8EUS5"/>
<protein>
    <submittedName>
        <fullName evidence="5">LRR receptor-like serine threonine-protein kinase</fullName>
    </submittedName>
</protein>
<reference evidence="5" key="1">
    <citation type="submission" date="2020-06" db="EMBL/GenBank/DDBJ databases">
        <authorList>
            <consortium name="Plant Systems Biology data submission"/>
        </authorList>
    </citation>
    <scope>NUCLEOTIDE SEQUENCE</scope>
    <source>
        <strain evidence="5">D6</strain>
    </source>
</reference>
<dbReference type="InterPro" id="IPR001611">
    <property type="entry name" value="Leu-rich_rpt"/>
</dbReference>
<dbReference type="InterPro" id="IPR053038">
    <property type="entry name" value="RLP_Defense"/>
</dbReference>
<evidence type="ECO:0000313" key="5">
    <source>
        <dbReference type="EMBL" id="CAB9525110.1"/>
    </source>
</evidence>
<feature type="transmembrane region" description="Helical" evidence="4">
    <location>
        <begin position="211"/>
        <end position="233"/>
    </location>
</feature>
<comment type="caution">
    <text evidence="5">The sequence shown here is derived from an EMBL/GenBank/DDBJ whole genome shotgun (WGS) entry which is preliminary data.</text>
</comment>
<gene>
    <name evidence="5" type="ORF">SEMRO_1631_G287250.1</name>
</gene>
<dbReference type="Pfam" id="PF00560">
    <property type="entry name" value="LRR_1"/>
    <property type="match status" value="1"/>
</dbReference>
<keyword evidence="4" id="KW-0472">Membrane</keyword>
<dbReference type="PANTHER" id="PTHR48064:SF6">
    <property type="entry name" value="RECEPTOR-LIKE PROTEIN KINASE 2"/>
    <property type="match status" value="1"/>
</dbReference>
<dbReference type="InterPro" id="IPR032675">
    <property type="entry name" value="LRR_dom_sf"/>
</dbReference>
<keyword evidence="5" id="KW-0675">Receptor</keyword>
<evidence type="ECO:0000256" key="4">
    <source>
        <dbReference type="SAM" id="Phobius"/>
    </source>
</evidence>
<evidence type="ECO:0000256" key="1">
    <source>
        <dbReference type="ARBA" id="ARBA00022614"/>
    </source>
</evidence>
<dbReference type="OrthoDB" id="676979at2759"/>
<keyword evidence="2" id="KW-0677">Repeat</keyword>
<name>A0A9N8EUS5_9STRA</name>
<keyword evidence="4" id="KW-0812">Transmembrane</keyword>
<evidence type="ECO:0000256" key="3">
    <source>
        <dbReference type="SAM" id="MobiDB-lite"/>
    </source>
</evidence>
<organism evidence="5 6">
    <name type="scientific">Seminavis robusta</name>
    <dbReference type="NCBI Taxonomy" id="568900"/>
    <lineage>
        <taxon>Eukaryota</taxon>
        <taxon>Sar</taxon>
        <taxon>Stramenopiles</taxon>
        <taxon>Ochrophyta</taxon>
        <taxon>Bacillariophyta</taxon>
        <taxon>Bacillariophyceae</taxon>
        <taxon>Bacillariophycidae</taxon>
        <taxon>Naviculales</taxon>
        <taxon>Naviculaceae</taxon>
        <taxon>Seminavis</taxon>
    </lineage>
</organism>
<dbReference type="Proteomes" id="UP001153069">
    <property type="component" value="Unassembled WGS sequence"/>
</dbReference>
<evidence type="ECO:0000256" key="2">
    <source>
        <dbReference type="ARBA" id="ARBA00022737"/>
    </source>
</evidence>
<dbReference type="FunFam" id="3.80.10.10:FF:000041">
    <property type="entry name" value="LRR receptor-like serine/threonine-protein kinase ERECTA"/>
    <property type="match status" value="1"/>
</dbReference>
<dbReference type="EMBL" id="CAICTM010001629">
    <property type="protein sequence ID" value="CAB9525110.1"/>
    <property type="molecule type" value="Genomic_DNA"/>
</dbReference>
<dbReference type="PANTHER" id="PTHR48064">
    <property type="entry name" value="OS01G0750400 PROTEIN"/>
    <property type="match status" value="1"/>
</dbReference>
<keyword evidence="5" id="KW-0808">Transferase</keyword>
<feature type="region of interest" description="Disordered" evidence="3">
    <location>
        <begin position="53"/>
        <end position="88"/>
    </location>
</feature>
<dbReference type="GO" id="GO:0016301">
    <property type="term" value="F:kinase activity"/>
    <property type="evidence" value="ECO:0007669"/>
    <property type="project" value="UniProtKB-KW"/>
</dbReference>
<evidence type="ECO:0000313" key="6">
    <source>
        <dbReference type="Proteomes" id="UP001153069"/>
    </source>
</evidence>
<sequence>MEGKTEACGLVIEKDDEAHSSELLSVLVEKGTIGLTPRIPSSEMRVRNITTISSRASTKQKVTNDQPSNGKKTTQSTCGNGQDANDIGPTMVVDRQLGEDTQDIQEATSPAASSLARGGDIEHLPGAFASVPGSSHVRQDAVQFSLMGREQNASDCSHASSIAGNNQEQHGLSEAFPVDDIEAANLPGAVPVDHAAEEAKKLNRDWQLKKLGLLGLLGILLVVSLTTVLSSTLSGKETVVNDLIDVPATQVPTDPPSHTTLSPSPASTFLIPNDMLLSTTTSSALLNPLSPQSKAFLWLLDHPDVKTMEMWRKVQLFALATFFYSFHGEDWLDVVRTDFVAYGKSECDWYSRIYGSLLYHFGEQKYIMTERKTNETTCNSMGNFTRLNLQFPRSMHKPHTSMPPEIALLPELEEISLSSIVFNNPMSAAVIPEMKQLTKLHTVKLAKNEISGPIPDSLFEILPSNTLEELSLNEPGLSGTIPSRINEFSNLKTLMLSGNLTGTIPSEIGSLSLMKSLTLSRNSHLNGTIPTKLFELSKMCTLKLQKTSLSGTLSSDVAELSRLSELQIDEAKLSGSIPSSLADMTGLRILTLADNELTGPLPPLNPISPFEQIRLSYNQFTGSIPTSWFDNENVAESMYSLELDENLLTGKIPEGIWSLTKLRTLVLANNLALTGQISSQQNYISSQLRIISLSNNEFYGSIPFGKMQNSNGTLTRLLLDGNYFSGNVSSEVGFLTRLADLRLSNNLELSGTIPTEISLCSSLRYLHINNTGISGSIPSELGLLSWLELLSLHDTKLSGIVPGEVCMLKEEGSLRELHINCTAVTCTCNCTCS</sequence>
<keyword evidence="1" id="KW-0433">Leucine-rich repeat</keyword>
<dbReference type="Gene3D" id="3.80.10.10">
    <property type="entry name" value="Ribonuclease Inhibitor"/>
    <property type="match status" value="4"/>
</dbReference>
<feature type="compositionally biased region" description="Polar residues" evidence="3">
    <location>
        <begin position="53"/>
        <end position="83"/>
    </location>
</feature>
<keyword evidence="4" id="KW-1133">Transmembrane helix</keyword>
<keyword evidence="6" id="KW-1185">Reference proteome</keyword>
<dbReference type="SUPFAM" id="SSF52058">
    <property type="entry name" value="L domain-like"/>
    <property type="match status" value="2"/>
</dbReference>
<keyword evidence="5" id="KW-0418">Kinase</keyword>
<accession>A0A9N8EUS5</accession>
<proteinExistence type="predicted"/>